<dbReference type="PANTHER" id="PTHR22748:SF6">
    <property type="entry name" value="DNA-(APURINIC OR APYRIMIDINIC SITE) ENDONUCLEASE"/>
    <property type="match status" value="1"/>
</dbReference>
<evidence type="ECO:0000256" key="1">
    <source>
        <dbReference type="ARBA" id="ARBA00007092"/>
    </source>
</evidence>
<keyword evidence="4 6" id="KW-0460">Magnesium</keyword>
<keyword evidence="6" id="KW-0464">Manganese</keyword>
<comment type="caution">
    <text evidence="9">The sequence shown here is derived from an EMBL/GenBank/DDBJ whole genome shotgun (WGS) entry which is preliminary data.</text>
</comment>
<evidence type="ECO:0000256" key="6">
    <source>
        <dbReference type="PIRSR" id="PIRSR604808-2"/>
    </source>
</evidence>
<dbReference type="SUPFAM" id="SSF56219">
    <property type="entry name" value="DNase I-like"/>
    <property type="match status" value="1"/>
</dbReference>
<dbReference type="InterPro" id="IPR004808">
    <property type="entry name" value="AP_endonuc_1"/>
</dbReference>
<sequence>MKTIYSWNVNGIRAVCKKGFIEWLSGNDIDVLCVQETKARKEQLPEEILNIPAGKESGNFYHCYFASAKKAGYSGVAIYTRDEPRSVSVMGIPEFDDEGRFLSADFGDYSVISAYFPNSQDGGARLPYKLDFCSAIKEHCRKLRDEGKNYILCGDYNIAHKPIDLKNPEANKKNPGYLPEERAWMDGFLSDENIDTFRFFCKEPEQYTWWSYRFNAREKNIGWRIDYQCVNESFMGAVKESRILQSVTGSDHCPVMISVEG</sequence>
<dbReference type="InterPro" id="IPR036691">
    <property type="entry name" value="Endo/exonu/phosph_ase_sf"/>
</dbReference>
<evidence type="ECO:0000313" key="10">
    <source>
        <dbReference type="Proteomes" id="UP000823638"/>
    </source>
</evidence>
<feature type="binding site" evidence="6">
    <location>
        <position position="157"/>
    </location>
    <ligand>
        <name>Mg(2+)</name>
        <dbReference type="ChEBI" id="CHEBI:18420"/>
        <label>1</label>
    </ligand>
</feature>
<dbReference type="Pfam" id="PF03372">
    <property type="entry name" value="Exo_endo_phos"/>
    <property type="match status" value="1"/>
</dbReference>
<feature type="binding site" evidence="6">
    <location>
        <position position="252"/>
    </location>
    <ligand>
        <name>Mg(2+)</name>
        <dbReference type="ChEBI" id="CHEBI:18420"/>
        <label>1</label>
    </ligand>
</feature>
<comment type="cofactor">
    <cofactor evidence="6">
        <name>Mg(2+)</name>
        <dbReference type="ChEBI" id="CHEBI:18420"/>
    </cofactor>
    <cofactor evidence="6">
        <name>Mn(2+)</name>
        <dbReference type="ChEBI" id="CHEBI:29035"/>
    </cofactor>
    <text evidence="6">Probably binds two magnesium or manganese ions per subunit.</text>
</comment>
<dbReference type="GO" id="GO:0008311">
    <property type="term" value="F:double-stranded DNA 3'-5' DNA exonuclease activity"/>
    <property type="evidence" value="ECO:0007669"/>
    <property type="project" value="UniProtKB-EC"/>
</dbReference>
<dbReference type="EC" id="3.1.11.2" evidence="9"/>
<evidence type="ECO:0000256" key="3">
    <source>
        <dbReference type="ARBA" id="ARBA00022801"/>
    </source>
</evidence>
<feature type="site" description="Interaction with DNA substrate" evidence="7">
    <location>
        <position position="252"/>
    </location>
</feature>
<keyword evidence="3 9" id="KW-0378">Hydrolase</keyword>
<evidence type="ECO:0000256" key="4">
    <source>
        <dbReference type="ARBA" id="ARBA00022842"/>
    </source>
</evidence>
<feature type="binding site" evidence="6">
    <location>
        <position position="155"/>
    </location>
    <ligand>
        <name>Mg(2+)</name>
        <dbReference type="ChEBI" id="CHEBI:18420"/>
        <label>1</label>
    </ligand>
</feature>
<evidence type="ECO:0000256" key="7">
    <source>
        <dbReference type="PIRSR" id="PIRSR604808-3"/>
    </source>
</evidence>
<reference evidence="9" key="1">
    <citation type="submission" date="2020-10" db="EMBL/GenBank/DDBJ databases">
        <authorList>
            <person name="Gilroy R."/>
        </authorList>
    </citation>
    <scope>NUCLEOTIDE SEQUENCE</scope>
    <source>
        <strain evidence="9">10532</strain>
    </source>
</reference>
<feature type="binding site" evidence="6">
    <location>
        <position position="36"/>
    </location>
    <ligand>
        <name>Mg(2+)</name>
        <dbReference type="ChEBI" id="CHEBI:18420"/>
        <label>1</label>
    </ligand>
</feature>
<evidence type="ECO:0000256" key="2">
    <source>
        <dbReference type="ARBA" id="ARBA00022723"/>
    </source>
</evidence>
<evidence type="ECO:0000313" key="9">
    <source>
        <dbReference type="EMBL" id="MBO8456681.1"/>
    </source>
</evidence>
<organism evidence="9 10">
    <name type="scientific">Candidatus Gallitreponema excrementavium</name>
    <dbReference type="NCBI Taxonomy" id="2840840"/>
    <lineage>
        <taxon>Bacteria</taxon>
        <taxon>Pseudomonadati</taxon>
        <taxon>Spirochaetota</taxon>
        <taxon>Spirochaetia</taxon>
        <taxon>Spirochaetales</taxon>
        <taxon>Candidatus Gallitreponema</taxon>
    </lineage>
</organism>
<dbReference type="Gene3D" id="3.60.10.10">
    <property type="entry name" value="Endonuclease/exonuclease/phosphatase"/>
    <property type="match status" value="1"/>
</dbReference>
<dbReference type="FunFam" id="3.60.10.10:FF:000026">
    <property type="entry name" value="Exodeoxyribonuclease III"/>
    <property type="match status" value="1"/>
</dbReference>
<accession>A0A9D9HMQ0</accession>
<feature type="active site" evidence="5">
    <location>
        <position position="115"/>
    </location>
</feature>
<dbReference type="NCBIfam" id="TIGR00195">
    <property type="entry name" value="exoDNase_III"/>
    <property type="match status" value="1"/>
</dbReference>
<dbReference type="InterPro" id="IPR005135">
    <property type="entry name" value="Endo/exonuclease/phosphatase"/>
</dbReference>
<dbReference type="Proteomes" id="UP000823638">
    <property type="component" value="Unassembled WGS sequence"/>
</dbReference>
<dbReference type="AlphaFoldDB" id="A0A9D9HMQ0"/>
<dbReference type="EMBL" id="JADIMM010000010">
    <property type="protein sequence ID" value="MBO8456681.1"/>
    <property type="molecule type" value="Genomic_DNA"/>
</dbReference>
<dbReference type="PANTHER" id="PTHR22748">
    <property type="entry name" value="AP ENDONUCLEASE"/>
    <property type="match status" value="1"/>
</dbReference>
<evidence type="ECO:0000259" key="8">
    <source>
        <dbReference type="Pfam" id="PF03372"/>
    </source>
</evidence>
<proteinExistence type="inferred from homology"/>
<dbReference type="PROSITE" id="PS51435">
    <property type="entry name" value="AP_NUCLEASE_F1_4"/>
    <property type="match status" value="1"/>
</dbReference>
<feature type="site" description="Transition state stabilizer" evidence="7">
    <location>
        <position position="157"/>
    </location>
</feature>
<protein>
    <submittedName>
        <fullName evidence="9">Exodeoxyribonuclease III</fullName>
        <ecNumber evidence="9">3.1.11.2</ecNumber>
    </submittedName>
</protein>
<feature type="active site" description="Proton acceptor" evidence="5">
    <location>
        <position position="252"/>
    </location>
</feature>
<feature type="binding site" evidence="6">
    <location>
        <position position="8"/>
    </location>
    <ligand>
        <name>Mg(2+)</name>
        <dbReference type="ChEBI" id="CHEBI:18420"/>
        <label>1</label>
    </ligand>
</feature>
<dbReference type="GO" id="GO:0006284">
    <property type="term" value="P:base-excision repair"/>
    <property type="evidence" value="ECO:0007669"/>
    <property type="project" value="TreeGrafter"/>
</dbReference>
<feature type="active site" description="Proton donor/acceptor" evidence="5">
    <location>
        <position position="155"/>
    </location>
</feature>
<comment type="similarity">
    <text evidence="1">Belongs to the DNA repair enzymes AP/ExoA family.</text>
</comment>
<dbReference type="NCBIfam" id="TIGR00633">
    <property type="entry name" value="xth"/>
    <property type="match status" value="1"/>
</dbReference>
<dbReference type="GO" id="GO:0008081">
    <property type="term" value="F:phosphoric diester hydrolase activity"/>
    <property type="evidence" value="ECO:0007669"/>
    <property type="project" value="TreeGrafter"/>
</dbReference>
<feature type="domain" description="Endonuclease/exonuclease/phosphatase" evidence="8">
    <location>
        <begin position="6"/>
        <end position="252"/>
    </location>
</feature>
<feature type="site" description="Important for catalytic activity" evidence="7">
    <location>
        <position position="226"/>
    </location>
</feature>
<gene>
    <name evidence="9" type="primary">xth</name>
    <name evidence="9" type="ORF">IAA81_00445</name>
</gene>
<reference evidence="9" key="2">
    <citation type="journal article" date="2021" name="PeerJ">
        <title>Extensive microbial diversity within the chicken gut microbiome revealed by metagenomics and culture.</title>
        <authorList>
            <person name="Gilroy R."/>
            <person name="Ravi A."/>
            <person name="Getino M."/>
            <person name="Pursley I."/>
            <person name="Horton D.L."/>
            <person name="Alikhan N.F."/>
            <person name="Baker D."/>
            <person name="Gharbi K."/>
            <person name="Hall N."/>
            <person name="Watson M."/>
            <person name="Adriaenssens E.M."/>
            <person name="Foster-Nyarko E."/>
            <person name="Jarju S."/>
            <person name="Secka A."/>
            <person name="Antonio M."/>
            <person name="Oren A."/>
            <person name="Chaudhuri R.R."/>
            <person name="La Ragione R."/>
            <person name="Hildebrand F."/>
            <person name="Pallen M.J."/>
        </authorList>
    </citation>
    <scope>NUCLEOTIDE SEQUENCE</scope>
    <source>
        <strain evidence="9">10532</strain>
    </source>
</reference>
<keyword evidence="2 6" id="KW-0479">Metal-binding</keyword>
<dbReference type="GO" id="GO:0046872">
    <property type="term" value="F:metal ion binding"/>
    <property type="evidence" value="ECO:0007669"/>
    <property type="project" value="UniProtKB-KW"/>
</dbReference>
<evidence type="ECO:0000256" key="5">
    <source>
        <dbReference type="PIRSR" id="PIRSR604808-1"/>
    </source>
</evidence>
<dbReference type="GO" id="GO:0003906">
    <property type="term" value="F:DNA-(apurinic or apyrimidinic site) endonuclease activity"/>
    <property type="evidence" value="ECO:0007669"/>
    <property type="project" value="TreeGrafter"/>
</dbReference>
<feature type="binding site" evidence="6">
    <location>
        <position position="251"/>
    </location>
    <ligand>
        <name>Mg(2+)</name>
        <dbReference type="ChEBI" id="CHEBI:18420"/>
        <label>1</label>
    </ligand>
</feature>
<name>A0A9D9HMQ0_9SPIR</name>